<feature type="region of interest" description="Disordered" evidence="2">
    <location>
        <begin position="171"/>
        <end position="223"/>
    </location>
</feature>
<evidence type="ECO:0008006" key="5">
    <source>
        <dbReference type="Google" id="ProtNLM"/>
    </source>
</evidence>
<accession>A0A6G0J6N7</accession>
<dbReference type="Pfam" id="PF15676">
    <property type="entry name" value="S6OS1"/>
    <property type="match status" value="1"/>
</dbReference>
<proteinExistence type="predicted"/>
<dbReference type="EMBL" id="REGW02000002">
    <property type="protein sequence ID" value="KAE8299408.1"/>
    <property type="molecule type" value="Genomic_DNA"/>
</dbReference>
<dbReference type="GO" id="GO:0048477">
    <property type="term" value="P:oogenesis"/>
    <property type="evidence" value="ECO:0007669"/>
    <property type="project" value="TreeGrafter"/>
</dbReference>
<feature type="compositionally biased region" description="Basic and acidic residues" evidence="2">
    <location>
        <begin position="189"/>
        <end position="200"/>
    </location>
</feature>
<dbReference type="PANTHER" id="PTHR35449:SF1">
    <property type="entry name" value="PROTEIN SIX6OS1"/>
    <property type="match status" value="1"/>
</dbReference>
<dbReference type="PANTHER" id="PTHR35449">
    <property type="entry name" value="PROTEIN SIX6OS1"/>
    <property type="match status" value="1"/>
</dbReference>
<dbReference type="GO" id="GO:0007129">
    <property type="term" value="P:homologous chromosome pairing at meiosis"/>
    <property type="evidence" value="ECO:0007669"/>
    <property type="project" value="TreeGrafter"/>
</dbReference>
<dbReference type="GO" id="GO:0010705">
    <property type="term" value="P:meiotic DNA double-strand break processing involved in reciprocal meiotic recombination"/>
    <property type="evidence" value="ECO:0007669"/>
    <property type="project" value="TreeGrafter"/>
</dbReference>
<feature type="region of interest" description="Disordered" evidence="2">
    <location>
        <begin position="410"/>
        <end position="434"/>
    </location>
</feature>
<feature type="region of interest" description="Disordered" evidence="2">
    <location>
        <begin position="271"/>
        <end position="317"/>
    </location>
</feature>
<feature type="compositionally biased region" description="Polar residues" evidence="2">
    <location>
        <begin position="298"/>
        <end position="310"/>
    </location>
</feature>
<feature type="coiled-coil region" evidence="1">
    <location>
        <begin position="139"/>
        <end position="166"/>
    </location>
</feature>
<evidence type="ECO:0000256" key="2">
    <source>
        <dbReference type="SAM" id="MobiDB-lite"/>
    </source>
</evidence>
<feature type="compositionally biased region" description="Basic and acidic residues" evidence="2">
    <location>
        <begin position="274"/>
        <end position="291"/>
    </location>
</feature>
<evidence type="ECO:0000313" key="3">
    <source>
        <dbReference type="EMBL" id="KAE8299408.1"/>
    </source>
</evidence>
<evidence type="ECO:0000313" key="4">
    <source>
        <dbReference type="Proteomes" id="UP000424527"/>
    </source>
</evidence>
<reference evidence="3 4" key="1">
    <citation type="submission" date="2019-07" db="EMBL/GenBank/DDBJ databases">
        <title>Chromosome genome assembly for large yellow croaker.</title>
        <authorList>
            <person name="Xiao S."/>
        </authorList>
    </citation>
    <scope>NUCLEOTIDE SEQUENCE [LARGE SCALE GENOMIC DNA]</scope>
    <source>
        <strain evidence="3">JMULYC20181020</strain>
        <tissue evidence="3">Muscle</tissue>
    </source>
</reference>
<name>A0A6G0J6N7_LARCR</name>
<dbReference type="GO" id="GO:0007283">
    <property type="term" value="P:spermatogenesis"/>
    <property type="evidence" value="ECO:0007669"/>
    <property type="project" value="TreeGrafter"/>
</dbReference>
<keyword evidence="4" id="KW-1185">Reference proteome</keyword>
<dbReference type="GO" id="GO:0000801">
    <property type="term" value="C:central element"/>
    <property type="evidence" value="ECO:0007669"/>
    <property type="project" value="TreeGrafter"/>
</dbReference>
<dbReference type="AlphaFoldDB" id="A0A6G0J6N7"/>
<evidence type="ECO:0000256" key="1">
    <source>
        <dbReference type="SAM" id="Coils"/>
    </source>
</evidence>
<feature type="coiled-coil region" evidence="1">
    <location>
        <begin position="21"/>
        <end position="69"/>
    </location>
</feature>
<dbReference type="InterPro" id="IPR031380">
    <property type="entry name" value="SIX6OS1"/>
</dbReference>
<keyword evidence="1" id="KW-0175">Coiled coil</keyword>
<gene>
    <name evidence="3" type="ORF">D5F01_LYC01803</name>
</gene>
<protein>
    <recommendedName>
        <fullName evidence="5">Protein SIX6OS1</fullName>
    </recommendedName>
</protein>
<organism evidence="3 4">
    <name type="scientific">Larimichthys crocea</name>
    <name type="common">Large yellow croaker</name>
    <name type="synonym">Pseudosciaena crocea</name>
    <dbReference type="NCBI Taxonomy" id="215358"/>
    <lineage>
        <taxon>Eukaryota</taxon>
        <taxon>Metazoa</taxon>
        <taxon>Chordata</taxon>
        <taxon>Craniata</taxon>
        <taxon>Vertebrata</taxon>
        <taxon>Euteleostomi</taxon>
        <taxon>Actinopterygii</taxon>
        <taxon>Neopterygii</taxon>
        <taxon>Teleostei</taxon>
        <taxon>Neoteleostei</taxon>
        <taxon>Acanthomorphata</taxon>
        <taxon>Eupercaria</taxon>
        <taxon>Sciaenidae</taxon>
        <taxon>Larimichthys</taxon>
    </lineage>
</organism>
<dbReference type="Proteomes" id="UP000424527">
    <property type="component" value="Unassembled WGS sequence"/>
</dbReference>
<sequence length="434" mass="49870">MNDEYSFNNIDSLLFRFGLRIQELSQKKNDINQQNEVLRADIAERKSCIEAHQRDIKKLEEDIRVKKSTVIQNKENAKSMKATNGLLLQYEQRLKEELESGKASYMRDMKVYEERTASYRKIFQSHKEHYCKDPLAQKLLMLQADKEEIESRIKACDDQITMKQKELDHLTDPAEEELPDSVSGQQAIKEPEKQLDPHTEEDSDSSIDIFSSSTRQRRNNNKLWSSQLDEQRCQDVMHTEEQDQETELWEQVLDSTVSDVEEEEEVVEQEEMEERVAVDEEQAPGKEHNEELAAFPESSPQKTSLRSSPATVKAVPSTPTFPFDFSPVRSPHQGTSDTKSPAFLFSLNSDPSTPGFFGLGFDACPSQDEDLSFAFPGSFFNEKKTTERKSSSSPNFLFGQPEQSEDFQFVFSHKSPQTTNKDNTGDDFPFSFNF</sequence>
<comment type="caution">
    <text evidence="3">The sequence shown here is derived from an EMBL/GenBank/DDBJ whole genome shotgun (WGS) entry which is preliminary data.</text>
</comment>